<dbReference type="OrthoDB" id="3043234at2759"/>
<keyword evidence="3" id="KW-1185">Reference proteome</keyword>
<evidence type="ECO:0000313" key="2">
    <source>
        <dbReference type="EMBL" id="EFI95526.1"/>
    </source>
</evidence>
<protein>
    <submittedName>
        <fullName evidence="2">Uncharacterized protein</fullName>
    </submittedName>
</protein>
<dbReference type="EMBL" id="GL377308">
    <property type="protein sequence ID" value="EFI95526.1"/>
    <property type="molecule type" value="Genomic_DNA"/>
</dbReference>
<accession>D8Q8R9</accession>
<dbReference type="eggNOG" id="ENOG502SI1J">
    <property type="taxonomic scope" value="Eukaryota"/>
</dbReference>
<feature type="compositionally biased region" description="Low complexity" evidence="1">
    <location>
        <begin position="1"/>
        <end position="23"/>
    </location>
</feature>
<dbReference type="InParanoid" id="D8Q8R9"/>
<organism evidence="3">
    <name type="scientific">Schizophyllum commune (strain H4-8 / FGSC 9210)</name>
    <name type="common">Split gill fungus</name>
    <dbReference type="NCBI Taxonomy" id="578458"/>
    <lineage>
        <taxon>Eukaryota</taxon>
        <taxon>Fungi</taxon>
        <taxon>Dikarya</taxon>
        <taxon>Basidiomycota</taxon>
        <taxon>Agaricomycotina</taxon>
        <taxon>Agaricomycetes</taxon>
        <taxon>Agaricomycetidae</taxon>
        <taxon>Agaricales</taxon>
        <taxon>Schizophyllaceae</taxon>
        <taxon>Schizophyllum</taxon>
    </lineage>
</organism>
<evidence type="ECO:0000313" key="3">
    <source>
        <dbReference type="Proteomes" id="UP000007431"/>
    </source>
</evidence>
<name>D8Q8R9_SCHCM</name>
<reference evidence="2 3" key="1">
    <citation type="journal article" date="2010" name="Nat. Biotechnol.">
        <title>Genome sequence of the model mushroom Schizophyllum commune.</title>
        <authorList>
            <person name="Ohm R.A."/>
            <person name="de Jong J.F."/>
            <person name="Lugones L.G."/>
            <person name="Aerts A."/>
            <person name="Kothe E."/>
            <person name="Stajich J.E."/>
            <person name="de Vries R.P."/>
            <person name="Record E."/>
            <person name="Levasseur A."/>
            <person name="Baker S.E."/>
            <person name="Bartholomew K.A."/>
            <person name="Coutinho P.M."/>
            <person name="Erdmann S."/>
            <person name="Fowler T.J."/>
            <person name="Gathman A.C."/>
            <person name="Lombard V."/>
            <person name="Henrissat B."/>
            <person name="Knabe N."/>
            <person name="Kuees U."/>
            <person name="Lilly W.W."/>
            <person name="Lindquist E."/>
            <person name="Lucas S."/>
            <person name="Magnuson J.K."/>
            <person name="Piumi F."/>
            <person name="Raudaskoski M."/>
            <person name="Salamov A."/>
            <person name="Schmutz J."/>
            <person name="Schwarze F.W.M.R."/>
            <person name="vanKuyk P.A."/>
            <person name="Horton J.S."/>
            <person name="Grigoriev I.V."/>
            <person name="Woesten H.A.B."/>
        </authorList>
    </citation>
    <scope>NUCLEOTIDE SEQUENCE [LARGE SCALE GENOMIC DNA]</scope>
    <source>
        <strain evidence="3">H4-8 / FGSC 9210</strain>
    </source>
</reference>
<dbReference type="GeneID" id="9587919"/>
<dbReference type="KEGG" id="scm:SCHCO_02679610"/>
<proteinExistence type="predicted"/>
<dbReference type="OMA" id="ATENRWH"/>
<dbReference type="VEuPathDB" id="FungiDB:SCHCODRAFT_02679610"/>
<feature type="region of interest" description="Disordered" evidence="1">
    <location>
        <begin position="125"/>
        <end position="158"/>
    </location>
</feature>
<dbReference type="RefSeq" id="XP_003030429.1">
    <property type="nucleotide sequence ID" value="XM_003030383.1"/>
</dbReference>
<dbReference type="HOGENOM" id="CLU_292244_0_0_1"/>
<feature type="compositionally biased region" description="Basic residues" evidence="1">
    <location>
        <begin position="131"/>
        <end position="141"/>
    </location>
</feature>
<dbReference type="Proteomes" id="UP000007431">
    <property type="component" value="Unassembled WGS sequence"/>
</dbReference>
<feature type="region of interest" description="Disordered" evidence="1">
    <location>
        <begin position="1"/>
        <end position="60"/>
    </location>
</feature>
<dbReference type="AlphaFoldDB" id="D8Q8R9"/>
<sequence length="1043" mass="116545">MPKASKVSLSRSLKASLAAATSSRNTHHAEPLQDTENVPPPSLHRRRATRARPDPPTPSALEELANLRVQHATLVNENLSLHAGAAELELRLLDLDSELKREKETVSQFRREKKALQATLSAEEAHLKKEQKNHKRLKREKRRQEEQQQIEHAQHISDLETQHATLSASITSELDALRAQNLTLRHDLEVACARVERLRQSAETHRREKYAQDKKILRCLESLRRLRNGLLELHDRLTFNPKDGNHFSTQSRWISRRLNACGVPPGQQNQVITDTASLFGIMLSGPFLSRRTAGRVNVGELDRWSVLQLAQEVKNTMGFICSSDGTSHKKIQYEATAISHAVPTYEPGVDDSDPSTWVQATRFVSVKEAVRHDAESQHRGKLEFGKEMADVYNRSPLATADGGKMRDDEWSVKQLGQSKDHAADGIKEKALAEAQKEQDIKKRLAQEAYSKVDMHTLLDAVFSLTEADVQHAIGENRDPSDVRWAERCDIANDVLKTQLGEEAYANLTGQEKELHTLFIFGGCCSHKDLNAFKYGADALAELWQSSTLKTPPPILLPNKSFDSILALGDKAGVDARLRATDMSSSGGPKFMALLGAIFRHKDDKKGYQQAGQVLVQSFKRELHGDDAISHANLADVNNTRFQSVGKAAIEYVTYDYEYRRTIETICAAKTKAGTNHMESTVLKAMDCDATLMDLIAMGLYMVVVSQAYMAAVHEPGKDGAPLNLLQTVDLHRRIASFCDDIATAPQVLFDDNAPLSARTHDGRPVRNQRFISKCREAMLSTGPEIYDAIAAMFRGAAKGWRRFTSEFAPGGPIDQLTPFQRSVLFIPATNDHNEGALGSLRLFLRRNPCSTTVAFNAIARIRHNNTEKFITKVNNPGLESWVMREGRTVSPKQQMASFQERIAADYCERAADHEYKASEKKRKEAERMARLKAVGLVTDVAAVEAMTLVGLREQLEIHKDIIKDSTLNDKQQFKWGMVKTLAPRRLAVLAALERYRAANPEALGASEMLTLLPSPMEDVTEPCGTHSDIEMDSDEEYMGDEFF</sequence>
<evidence type="ECO:0000256" key="1">
    <source>
        <dbReference type="SAM" id="MobiDB-lite"/>
    </source>
</evidence>
<gene>
    <name evidence="2" type="ORF">SCHCODRAFT_235821</name>
</gene>